<keyword evidence="2" id="KW-1185">Reference proteome</keyword>
<evidence type="ECO:0000313" key="1">
    <source>
        <dbReference type="EMBL" id="MFC1405672.1"/>
    </source>
</evidence>
<proteinExistence type="predicted"/>
<dbReference type="EMBL" id="JBHEZZ010000023">
    <property type="protein sequence ID" value="MFC1405672.1"/>
    <property type="molecule type" value="Genomic_DNA"/>
</dbReference>
<organism evidence="1 2">
    <name type="scientific">Streptacidiphilus cavernicola</name>
    <dbReference type="NCBI Taxonomy" id="3342716"/>
    <lineage>
        <taxon>Bacteria</taxon>
        <taxon>Bacillati</taxon>
        <taxon>Actinomycetota</taxon>
        <taxon>Actinomycetes</taxon>
        <taxon>Kitasatosporales</taxon>
        <taxon>Streptomycetaceae</taxon>
        <taxon>Streptacidiphilus</taxon>
    </lineage>
</organism>
<gene>
    <name evidence="1" type="ORF">ACEZDJ_30720</name>
</gene>
<dbReference type="RefSeq" id="WP_157624166.1">
    <property type="nucleotide sequence ID" value="NZ_JBHEZZ010000023.1"/>
</dbReference>
<comment type="caution">
    <text evidence="1">The sequence shown here is derived from an EMBL/GenBank/DDBJ whole genome shotgun (WGS) entry which is preliminary data.</text>
</comment>
<name>A0ABV6UW57_9ACTN</name>
<evidence type="ECO:0000313" key="2">
    <source>
        <dbReference type="Proteomes" id="UP001592528"/>
    </source>
</evidence>
<sequence>MDLTRPQLGGLAEWSVEADRTGLHYIQRNGTGRWYQPPVPWTPPADWLAAAHYFETFLFLTAPADSIPTQRLETAAGDLSDLVAVGRRDVLFGGIMSINGLA</sequence>
<reference evidence="1 2" key="1">
    <citation type="submission" date="2024-09" db="EMBL/GenBank/DDBJ databases">
        <authorList>
            <person name="Lee S.D."/>
        </authorList>
    </citation>
    <scope>NUCLEOTIDE SEQUENCE [LARGE SCALE GENOMIC DNA]</scope>
    <source>
        <strain evidence="1 2">N1-5</strain>
    </source>
</reference>
<protein>
    <submittedName>
        <fullName evidence="1">Uncharacterized protein</fullName>
    </submittedName>
</protein>
<dbReference type="Proteomes" id="UP001592528">
    <property type="component" value="Unassembled WGS sequence"/>
</dbReference>
<accession>A0ABV6UW57</accession>